<gene>
    <name evidence="4" type="ORF">RMAR1173_LOCUS21511</name>
</gene>
<name>A0A7S2SV84_9STRA</name>
<dbReference type="GO" id="GO:0019888">
    <property type="term" value="F:protein phosphatase regulator activity"/>
    <property type="evidence" value="ECO:0007669"/>
    <property type="project" value="TreeGrafter"/>
</dbReference>
<feature type="region of interest" description="Disordered" evidence="3">
    <location>
        <begin position="609"/>
        <end position="696"/>
    </location>
</feature>
<dbReference type="PANTHER" id="PTHR12634:SF8">
    <property type="entry name" value="FIERY MOUNTAIN, ISOFORM D"/>
    <property type="match status" value="1"/>
</dbReference>
<feature type="region of interest" description="Disordered" evidence="3">
    <location>
        <begin position="1"/>
        <end position="27"/>
    </location>
</feature>
<feature type="compositionally biased region" description="Acidic residues" evidence="3">
    <location>
        <begin position="674"/>
        <end position="696"/>
    </location>
</feature>
<keyword evidence="2" id="KW-0131">Cell cycle</keyword>
<dbReference type="PANTHER" id="PTHR12634">
    <property type="entry name" value="SIT4 YEAST -ASSOCIATING PROTEIN-RELATED"/>
    <property type="match status" value="1"/>
</dbReference>
<feature type="compositionally biased region" description="Low complexity" evidence="3">
    <location>
        <begin position="1"/>
        <end position="14"/>
    </location>
</feature>
<evidence type="ECO:0000256" key="2">
    <source>
        <dbReference type="ARBA" id="ARBA00023306"/>
    </source>
</evidence>
<proteinExistence type="inferred from homology"/>
<evidence type="ECO:0000256" key="3">
    <source>
        <dbReference type="SAM" id="MobiDB-lite"/>
    </source>
</evidence>
<accession>A0A7S2SV84</accession>
<dbReference type="EMBL" id="HBHJ01032410">
    <property type="protein sequence ID" value="CAD9710518.1"/>
    <property type="molecule type" value="Transcribed_RNA"/>
</dbReference>
<comment type="similarity">
    <text evidence="1">Belongs to the SAPS family.</text>
</comment>
<feature type="compositionally biased region" description="Low complexity" evidence="3">
    <location>
        <begin position="636"/>
        <end position="673"/>
    </location>
</feature>
<dbReference type="GO" id="GO:0019903">
    <property type="term" value="F:protein phosphatase binding"/>
    <property type="evidence" value="ECO:0007669"/>
    <property type="project" value="InterPro"/>
</dbReference>
<protein>
    <submittedName>
        <fullName evidence="4">Uncharacterized protein</fullName>
    </submittedName>
</protein>
<evidence type="ECO:0000313" key="4">
    <source>
        <dbReference type="EMBL" id="CAD9710518.1"/>
    </source>
</evidence>
<dbReference type="AlphaFoldDB" id="A0A7S2SV84"/>
<reference evidence="4" key="1">
    <citation type="submission" date="2021-01" db="EMBL/GenBank/DDBJ databases">
        <authorList>
            <person name="Corre E."/>
            <person name="Pelletier E."/>
            <person name="Niang G."/>
            <person name="Scheremetjew M."/>
            <person name="Finn R."/>
            <person name="Kale V."/>
            <person name="Holt S."/>
            <person name="Cochrane G."/>
            <person name="Meng A."/>
            <person name="Brown T."/>
            <person name="Cohen L."/>
        </authorList>
    </citation>
    <scope>NUCLEOTIDE SEQUENCE</scope>
    <source>
        <strain evidence="4">CCMP1243</strain>
    </source>
</reference>
<organism evidence="4">
    <name type="scientific">Rhizochromulina marina</name>
    <dbReference type="NCBI Taxonomy" id="1034831"/>
    <lineage>
        <taxon>Eukaryota</taxon>
        <taxon>Sar</taxon>
        <taxon>Stramenopiles</taxon>
        <taxon>Ochrophyta</taxon>
        <taxon>Dictyochophyceae</taxon>
        <taxon>Rhizochromulinales</taxon>
        <taxon>Rhizochromulina</taxon>
    </lineage>
</organism>
<feature type="compositionally biased region" description="Basic residues" evidence="3">
    <location>
        <begin position="619"/>
        <end position="635"/>
    </location>
</feature>
<sequence length="696" mass="76036">MAAVGESSSASAGATQEVVPAEAGGGGGKIQQIRDMLLRMFNLEEPKITDKMRGLLMREEVPMVLVSFITMVEEDLKSAEGIGHRQRPLPGTEPTEWLIRSFRIAMLLASEEPSPVMLEFLEARTERLLSLLFDVFRPESIGSIPHACYVVDSLLRRFPDKVLACIAEAADPMGTFIAPLLDNCCEPCCRTTLLTMLASDPLSSTIKWNFARSLSQWKLLVQMADRISRPVASAELSSAAAALVCDAVDLLALDMTIGQLLLQPIGYCPELVDGLLVKVLDTSIEYEQRVDASRTLSYLVEKAAEETITLPVEDMASEPNTVPNQLHSLETLLFAHLRKHLTSLVMLLSDGEQGFAEVAKTSPSKISRIPPLSDTRGFKAMDPIAHPGSYCAPPMTALRVVILRLIADMISVNATNLDYLPLETWRIMSTLFFQYPHSDMMHCQFYRILFAALRSNHEASLKELLQKCRFIAHLISRTSEAPTGPTSDGVELVIRRTNATGHMLRFCNAIRLQAALLPPSAFLRQFLQSHSTWRQLLPDLLAVTARQSQKGLGIAVQETEEGNLYGLSSPLHMRNSMGDITIEAFGEVDALSPESVGLGSEYARQMGFDGEVDWSGSPPRRKKCKKKSKKKRKGGSRASKSPSTPTSKISSSSPSAASPGAMASPGGASGSSSCDEEDVDEEEEGECDVAAELSYD</sequence>
<evidence type="ECO:0000256" key="1">
    <source>
        <dbReference type="ARBA" id="ARBA00006180"/>
    </source>
</evidence>
<dbReference type="InterPro" id="IPR007587">
    <property type="entry name" value="SAPS"/>
</dbReference>